<protein>
    <submittedName>
        <fullName evidence="10">Mas-related G-protein coupled receptor member A6-like isoform X1</fullName>
    </submittedName>
</protein>
<dbReference type="OMA" id="MVISTQT"/>
<evidence type="ECO:0000256" key="1">
    <source>
        <dbReference type="ARBA" id="ARBA00004141"/>
    </source>
</evidence>
<dbReference type="PANTHER" id="PTHR11334">
    <property type="entry name" value="MAS-RELATED G-PROTEIN COUPLED RECEPTOR"/>
    <property type="match status" value="1"/>
</dbReference>
<feature type="transmembrane region" description="Helical" evidence="8">
    <location>
        <begin position="195"/>
        <end position="218"/>
    </location>
</feature>
<dbReference type="GeneID" id="117676515"/>
<name>A0A6P9DI50_PANGU</name>
<evidence type="ECO:0000313" key="10">
    <source>
        <dbReference type="RefSeq" id="XP_034291916.1"/>
    </source>
</evidence>
<dbReference type="PRINTS" id="PR00237">
    <property type="entry name" value="GPCRRHODOPSN"/>
</dbReference>
<feature type="transmembrane region" description="Helical" evidence="8">
    <location>
        <begin position="299"/>
        <end position="321"/>
    </location>
</feature>
<feature type="transmembrane region" description="Helical" evidence="8">
    <location>
        <begin position="265"/>
        <end position="287"/>
    </location>
</feature>
<feature type="transmembrane region" description="Helical" evidence="8">
    <location>
        <begin position="327"/>
        <end position="352"/>
    </location>
</feature>
<evidence type="ECO:0000256" key="7">
    <source>
        <dbReference type="ARBA" id="ARBA00023224"/>
    </source>
</evidence>
<dbReference type="Gene3D" id="1.20.1070.10">
    <property type="entry name" value="Rhodopsin 7-helix transmembrane proteins"/>
    <property type="match status" value="1"/>
</dbReference>
<keyword evidence="9" id="KW-1185">Reference proteome</keyword>
<dbReference type="Proteomes" id="UP001652622">
    <property type="component" value="Unplaced"/>
</dbReference>
<keyword evidence="7" id="KW-0807">Transducer</keyword>
<keyword evidence="5 8" id="KW-0472">Membrane</keyword>
<sequence length="388" mass="44438">MGIEFDQEKSHHLQGRRKEQVMSFLFWLSFWCIVREATVTSSVLLNCSVAKEGEDVHLPADDETDFGKKQHFRSGLFNQSELNATFSPTFTWNGSHSFGAECDCIMDLLACLLRDRVLAGFLVFIFTVGLLGNLILFFFLLFHFKRNLWTTCIWNLAIGSFGVLIFLCSICLLAFSNYIWENSSDALVKLLLPLAYLFLVMQGYNAHFFISIGVDWCFDLLSPSWYRCHLSTYLSSATPSMLSVLFWPLTCQLLFFFNLRIDTHVIVVVSLMIFIPVMVISSQTLIMRIWCNLHQQGKISLEIVLGILFSLVTWGPIYLFLTPSNHFAVVSVLAFVLTSVSSTINPVFYILIGKVLLPEARSKRFHFRKDKSGKPLRLLSYWATKEEM</sequence>
<accession>A0A6P9DI50</accession>
<keyword evidence="2 8" id="KW-0812">Transmembrane</keyword>
<dbReference type="InterPro" id="IPR000276">
    <property type="entry name" value="GPCR_Rhodpsn"/>
</dbReference>
<evidence type="ECO:0000256" key="6">
    <source>
        <dbReference type="ARBA" id="ARBA00023170"/>
    </source>
</evidence>
<evidence type="ECO:0000313" key="9">
    <source>
        <dbReference type="Proteomes" id="UP001652622"/>
    </source>
</evidence>
<evidence type="ECO:0000256" key="2">
    <source>
        <dbReference type="ARBA" id="ARBA00022692"/>
    </source>
</evidence>
<dbReference type="InterPro" id="IPR026234">
    <property type="entry name" value="MRGPCRFAMILY"/>
</dbReference>
<feature type="transmembrane region" description="Helical" evidence="8">
    <location>
        <begin position="117"/>
        <end position="141"/>
    </location>
</feature>
<keyword evidence="4" id="KW-0297">G-protein coupled receptor</keyword>
<comment type="subcellular location">
    <subcellularLocation>
        <location evidence="1">Membrane</location>
        <topology evidence="1">Multi-pass membrane protein</topology>
    </subcellularLocation>
</comment>
<dbReference type="AlphaFoldDB" id="A0A6P9DI50"/>
<dbReference type="KEGG" id="pgut:117676515"/>
<dbReference type="RefSeq" id="XP_034291916.1">
    <property type="nucleotide sequence ID" value="XM_034436025.2"/>
</dbReference>
<dbReference type="InParanoid" id="A0A6P9DI50"/>
<gene>
    <name evidence="10" type="primary">LOC117676515</name>
</gene>
<dbReference type="GO" id="GO:0004930">
    <property type="term" value="F:G protein-coupled receptor activity"/>
    <property type="evidence" value="ECO:0007669"/>
    <property type="project" value="UniProtKB-KW"/>
</dbReference>
<keyword evidence="6" id="KW-0675">Receptor</keyword>
<feature type="transmembrane region" description="Helical" evidence="8">
    <location>
        <begin position="153"/>
        <end position="175"/>
    </location>
</feature>
<proteinExistence type="predicted"/>
<evidence type="ECO:0000256" key="8">
    <source>
        <dbReference type="SAM" id="Phobius"/>
    </source>
</evidence>
<feature type="transmembrane region" description="Helical" evidence="8">
    <location>
        <begin position="239"/>
        <end position="259"/>
    </location>
</feature>
<reference evidence="10" key="1">
    <citation type="submission" date="2025-08" db="UniProtKB">
        <authorList>
            <consortium name="RefSeq"/>
        </authorList>
    </citation>
    <scope>IDENTIFICATION</scope>
    <source>
        <tissue evidence="10">Blood</tissue>
    </source>
</reference>
<dbReference type="SUPFAM" id="SSF81321">
    <property type="entry name" value="Family A G protein-coupled receptor-like"/>
    <property type="match status" value="1"/>
</dbReference>
<organism evidence="9 10">
    <name type="scientific">Pantherophis guttatus</name>
    <name type="common">Corn snake</name>
    <name type="synonym">Elaphe guttata</name>
    <dbReference type="NCBI Taxonomy" id="94885"/>
    <lineage>
        <taxon>Eukaryota</taxon>
        <taxon>Metazoa</taxon>
        <taxon>Chordata</taxon>
        <taxon>Craniata</taxon>
        <taxon>Vertebrata</taxon>
        <taxon>Euteleostomi</taxon>
        <taxon>Lepidosauria</taxon>
        <taxon>Squamata</taxon>
        <taxon>Bifurcata</taxon>
        <taxon>Unidentata</taxon>
        <taxon>Episquamata</taxon>
        <taxon>Toxicofera</taxon>
        <taxon>Serpentes</taxon>
        <taxon>Colubroidea</taxon>
        <taxon>Colubridae</taxon>
        <taxon>Colubrinae</taxon>
        <taxon>Pantherophis</taxon>
    </lineage>
</organism>
<dbReference type="PANTHER" id="PTHR11334:SF68">
    <property type="entry name" value="G-PROTEIN COUPLED RECEPTORS FAMILY 1 PROFILE DOMAIN-CONTAINING PROTEIN-RELATED"/>
    <property type="match status" value="1"/>
</dbReference>
<dbReference type="GO" id="GO:0005886">
    <property type="term" value="C:plasma membrane"/>
    <property type="evidence" value="ECO:0007669"/>
    <property type="project" value="TreeGrafter"/>
</dbReference>
<keyword evidence="3 8" id="KW-1133">Transmembrane helix</keyword>
<evidence type="ECO:0000256" key="4">
    <source>
        <dbReference type="ARBA" id="ARBA00023040"/>
    </source>
</evidence>
<evidence type="ECO:0000256" key="5">
    <source>
        <dbReference type="ARBA" id="ARBA00023136"/>
    </source>
</evidence>
<evidence type="ECO:0000256" key="3">
    <source>
        <dbReference type="ARBA" id="ARBA00022989"/>
    </source>
</evidence>